<organism evidence="2 3">
    <name type="scientific">Novosphingobium aromaticivorans (strain ATCC 700278 / DSM 12444 / CCUG 56034 / CIP 105152 / NBRC 16084 / F199)</name>
    <dbReference type="NCBI Taxonomy" id="279238"/>
    <lineage>
        <taxon>Bacteria</taxon>
        <taxon>Pseudomonadati</taxon>
        <taxon>Pseudomonadota</taxon>
        <taxon>Alphaproteobacteria</taxon>
        <taxon>Sphingomonadales</taxon>
        <taxon>Sphingomonadaceae</taxon>
        <taxon>Novosphingobium</taxon>
    </lineage>
</organism>
<proteinExistence type="predicted"/>
<feature type="coiled-coil region" evidence="1">
    <location>
        <begin position="218"/>
        <end position="266"/>
    </location>
</feature>
<dbReference type="Proteomes" id="UP000009134">
    <property type="component" value="Chromosome"/>
</dbReference>
<dbReference type="AlphaFoldDB" id="Q2G4R5"/>
<sequence length="357" mass="37582">MQFVDALTLDAPRRTREGFMAVRAKAARVGVYDYLGSEIDPENKHGLRDKGMVKVLRDEATVFDMAAVRSFVGKPITDDHPTEAVTADNWRQHARGTVMGAIRDGDYLAFDLLLTDADAIAKVDAGKCELSNGYAASLEFGDFAAPDGTKCVARQTSIQGNHVALVDRGRAGPECRISDAFAHCDAIPTTIMEPVMKTIMLDGIPVNLGDAAAVEAAIAKLQDTAAKAATALTDAEAKLSTETGKVAALEKQLADAKAELEPARLDQLVADRAALVAKVKAIAPDLVVDGKTDAEIRRAVVAAKLGDACPKDDAGVAGAFAVLTATNDEKPEVHNLAPAKFADSATVVASIRAARYA</sequence>
<gene>
    <name evidence="2" type="ordered locus">Saro_2722</name>
</gene>
<dbReference type="Pfam" id="PF09979">
    <property type="entry name" value="DUF2213"/>
    <property type="match status" value="1"/>
</dbReference>
<reference evidence="3" key="1">
    <citation type="submission" date="2006-01" db="EMBL/GenBank/DDBJ databases">
        <title>Complete sequence of Novosphingobium aromaticivorans DSM 12444.</title>
        <authorList>
            <consortium name="US DOE Joint Genome Institute"/>
            <person name="Copeland A."/>
            <person name="Lucas S."/>
            <person name="Lapidus A."/>
            <person name="Barry K."/>
            <person name="Detter J.C."/>
            <person name="Glavina T."/>
            <person name="Hammon N."/>
            <person name="Israni S."/>
            <person name="Pitluck S."/>
            <person name="Chain P."/>
            <person name="Malfatti S."/>
            <person name="Shin M."/>
            <person name="Vergez L."/>
            <person name="Schmutz J."/>
            <person name="Larimer F."/>
            <person name="Land M."/>
            <person name="Kyrpides N."/>
            <person name="Ivanova N."/>
            <person name="Fredrickson J."/>
            <person name="Balkwill D."/>
            <person name="Romine M.F."/>
            <person name="Richardson P."/>
        </authorList>
    </citation>
    <scope>NUCLEOTIDE SEQUENCE [LARGE SCALE GENOMIC DNA]</scope>
    <source>
        <strain evidence="3">ATCC 700278 / DSM 12444 / CCUG 56034 / CIP 105152 / NBRC 16084 / F199</strain>
    </source>
</reference>
<dbReference type="RefSeq" id="WP_011446364.1">
    <property type="nucleotide sequence ID" value="NC_007794.1"/>
</dbReference>
<evidence type="ECO:0000313" key="2">
    <source>
        <dbReference type="EMBL" id="ABD27158.1"/>
    </source>
</evidence>
<dbReference type="PIRSF" id="PIRSF029215">
    <property type="entry name" value="UCP029215"/>
    <property type="match status" value="1"/>
</dbReference>
<dbReference type="KEGG" id="nar:Saro_2722"/>
<accession>Q2G4R5</accession>
<dbReference type="InterPro" id="IPR016913">
    <property type="entry name" value="UCP029215"/>
</dbReference>
<protein>
    <recommendedName>
        <fullName evidence="4">DUF2213 domain-containing protein</fullName>
    </recommendedName>
</protein>
<evidence type="ECO:0000256" key="1">
    <source>
        <dbReference type="SAM" id="Coils"/>
    </source>
</evidence>
<evidence type="ECO:0000313" key="3">
    <source>
        <dbReference type="Proteomes" id="UP000009134"/>
    </source>
</evidence>
<dbReference type="EMBL" id="CP000248">
    <property type="protein sequence ID" value="ABD27158.1"/>
    <property type="molecule type" value="Genomic_DNA"/>
</dbReference>
<keyword evidence="3" id="KW-1185">Reference proteome</keyword>
<name>Q2G4R5_NOVAD</name>
<dbReference type="HOGENOM" id="CLU_049293_1_0_5"/>
<dbReference type="eggNOG" id="COG3566">
    <property type="taxonomic scope" value="Bacteria"/>
</dbReference>
<evidence type="ECO:0008006" key="4">
    <source>
        <dbReference type="Google" id="ProtNLM"/>
    </source>
</evidence>
<dbReference type="STRING" id="279238.Saro_2722"/>
<keyword evidence="1" id="KW-0175">Coiled coil</keyword>